<accession>A0A3M7RT39</accession>
<proteinExistence type="predicted"/>
<sequence length="85" mass="10186">MNFNPFCNKKQVQAENFEFLRHSSFDMKQLYRGINGIELSAKSSIKIPKKVFFYKIKVLKELEFRNINKNFQNVDKQMFVTSEKN</sequence>
<evidence type="ECO:0000313" key="1">
    <source>
        <dbReference type="EMBL" id="RNA26629.1"/>
    </source>
</evidence>
<dbReference type="Proteomes" id="UP000276133">
    <property type="component" value="Unassembled WGS sequence"/>
</dbReference>
<keyword evidence="2" id="KW-1185">Reference proteome</keyword>
<name>A0A3M7RT39_BRAPC</name>
<dbReference type="EMBL" id="REGN01002702">
    <property type="protein sequence ID" value="RNA26629.1"/>
    <property type="molecule type" value="Genomic_DNA"/>
</dbReference>
<evidence type="ECO:0000313" key="2">
    <source>
        <dbReference type="Proteomes" id="UP000276133"/>
    </source>
</evidence>
<dbReference type="AlphaFoldDB" id="A0A3M7RT39"/>
<organism evidence="1 2">
    <name type="scientific">Brachionus plicatilis</name>
    <name type="common">Marine rotifer</name>
    <name type="synonym">Brachionus muelleri</name>
    <dbReference type="NCBI Taxonomy" id="10195"/>
    <lineage>
        <taxon>Eukaryota</taxon>
        <taxon>Metazoa</taxon>
        <taxon>Spiralia</taxon>
        <taxon>Gnathifera</taxon>
        <taxon>Rotifera</taxon>
        <taxon>Eurotatoria</taxon>
        <taxon>Monogononta</taxon>
        <taxon>Pseudotrocha</taxon>
        <taxon>Ploima</taxon>
        <taxon>Brachionidae</taxon>
        <taxon>Brachionus</taxon>
    </lineage>
</organism>
<protein>
    <submittedName>
        <fullName evidence="1">Uncharacterized protein</fullName>
    </submittedName>
</protein>
<gene>
    <name evidence="1" type="ORF">BpHYR1_022256</name>
</gene>
<reference evidence="1 2" key="1">
    <citation type="journal article" date="2018" name="Sci. Rep.">
        <title>Genomic signatures of local adaptation to the degree of environmental predictability in rotifers.</title>
        <authorList>
            <person name="Franch-Gras L."/>
            <person name="Hahn C."/>
            <person name="Garcia-Roger E.M."/>
            <person name="Carmona M.J."/>
            <person name="Serra M."/>
            <person name="Gomez A."/>
        </authorList>
    </citation>
    <scope>NUCLEOTIDE SEQUENCE [LARGE SCALE GENOMIC DNA]</scope>
    <source>
        <strain evidence="1">HYR1</strain>
    </source>
</reference>
<comment type="caution">
    <text evidence="1">The sequence shown here is derived from an EMBL/GenBank/DDBJ whole genome shotgun (WGS) entry which is preliminary data.</text>
</comment>